<organism evidence="2 3">
    <name type="scientific">Modestobacter italicus (strain DSM 44449 / CECT 9708 / BC 501)</name>
    <dbReference type="NCBI Taxonomy" id="2732864"/>
    <lineage>
        <taxon>Bacteria</taxon>
        <taxon>Bacillati</taxon>
        <taxon>Actinomycetota</taxon>
        <taxon>Actinomycetes</taxon>
        <taxon>Geodermatophilales</taxon>
        <taxon>Geodermatophilaceae</taxon>
        <taxon>Modestobacter</taxon>
    </lineage>
</organism>
<dbReference type="HOGENOM" id="CLU_2143032_0_0_11"/>
<feature type="region of interest" description="Disordered" evidence="1">
    <location>
        <begin position="1"/>
        <end position="112"/>
    </location>
</feature>
<evidence type="ECO:0000256" key="1">
    <source>
        <dbReference type="SAM" id="MobiDB-lite"/>
    </source>
</evidence>
<dbReference type="Proteomes" id="UP000006461">
    <property type="component" value="Chromosome"/>
</dbReference>
<keyword evidence="3" id="KW-1185">Reference proteome</keyword>
<dbReference type="AlphaFoldDB" id="I4ERS7"/>
<sequence>MCSVTGPRRRGGPAGGSVARGGAAGAVDRAGAERRGAGGRGAVAERSRRLRRASSSLPCRTATSTSRPRTLRHALLATHRTVGDGRCGVAPGDTPPGPARSRAALGRGASHV</sequence>
<reference evidence="2 3" key="1">
    <citation type="journal article" date="2012" name="J. Bacteriol.">
        <title>Genome Sequence of Radiation-Resistant Modestobacter marinus Strain BC501, a Representative Actinobacterium That Thrives on Calcareous Stone Surfaces.</title>
        <authorList>
            <person name="Normand P."/>
            <person name="Gury J."/>
            <person name="Pujic P."/>
            <person name="Chouaia B."/>
            <person name="Crotti E."/>
            <person name="Brusetti L."/>
            <person name="Daffonchio D."/>
            <person name="Vacherie B."/>
            <person name="Barbe V."/>
            <person name="Medigue C."/>
            <person name="Calteau A."/>
            <person name="Ghodhbane-Gtari F."/>
            <person name="Essoussi I."/>
            <person name="Nouioui I."/>
            <person name="Abbassi-Ghozzi I."/>
            <person name="Gtari M."/>
        </authorList>
    </citation>
    <scope>NUCLEOTIDE SEQUENCE [LARGE SCALE GENOMIC DNA]</scope>
    <source>
        <strain evidence="3">BC 501</strain>
    </source>
</reference>
<protein>
    <submittedName>
        <fullName evidence="2">Uncharacterized protein</fullName>
    </submittedName>
</protein>
<gene>
    <name evidence="2" type="ordered locus">MODMU_0633</name>
</gene>
<evidence type="ECO:0000313" key="3">
    <source>
        <dbReference type="Proteomes" id="UP000006461"/>
    </source>
</evidence>
<name>I4ERS7_MODI5</name>
<accession>I4ERS7</accession>
<dbReference type="KEGG" id="mmar:MODMU_0633"/>
<evidence type="ECO:0000313" key="2">
    <source>
        <dbReference type="EMBL" id="CCH86090.1"/>
    </source>
</evidence>
<dbReference type="STRING" id="477641.MODMU_0633"/>
<dbReference type="EMBL" id="FO203431">
    <property type="protein sequence ID" value="CCH86090.1"/>
    <property type="molecule type" value="Genomic_DNA"/>
</dbReference>
<feature type="compositionally biased region" description="Gly residues" evidence="1">
    <location>
        <begin position="12"/>
        <end position="24"/>
    </location>
</feature>
<feature type="compositionally biased region" description="Low complexity" evidence="1">
    <location>
        <begin position="99"/>
        <end position="112"/>
    </location>
</feature>
<proteinExistence type="predicted"/>